<feature type="transmembrane region" description="Helical" evidence="6">
    <location>
        <begin position="70"/>
        <end position="88"/>
    </location>
</feature>
<feature type="transmembrane region" description="Helical" evidence="6">
    <location>
        <begin position="431"/>
        <end position="451"/>
    </location>
</feature>
<protein>
    <submittedName>
        <fullName evidence="7">MFS transporter</fullName>
    </submittedName>
</protein>
<dbReference type="PIRSF" id="PIRSF016565">
    <property type="entry name" value="PucC"/>
    <property type="match status" value="1"/>
</dbReference>
<feature type="transmembrane region" description="Helical" evidence="6">
    <location>
        <begin position="293"/>
        <end position="318"/>
    </location>
</feature>
<keyword evidence="4 6" id="KW-1133">Transmembrane helix</keyword>
<feature type="transmembrane region" description="Helical" evidence="6">
    <location>
        <begin position="108"/>
        <end position="130"/>
    </location>
</feature>
<gene>
    <name evidence="7" type="ORF">H663_000400</name>
</gene>
<dbReference type="Proteomes" id="UP000037507">
    <property type="component" value="Unassembled WGS sequence"/>
</dbReference>
<keyword evidence="3 6" id="KW-0812">Transmembrane</keyword>
<dbReference type="SUPFAM" id="SSF103473">
    <property type="entry name" value="MFS general substrate transporter"/>
    <property type="match status" value="1"/>
</dbReference>
<dbReference type="AlphaFoldDB" id="A0A2T7UIL4"/>
<evidence type="ECO:0000256" key="1">
    <source>
        <dbReference type="ARBA" id="ARBA00004141"/>
    </source>
</evidence>
<dbReference type="Gene3D" id="1.20.1250.20">
    <property type="entry name" value="MFS general substrate transporter like domains"/>
    <property type="match status" value="1"/>
</dbReference>
<comment type="similarity">
    <text evidence="2">Belongs to the PucC family.</text>
</comment>
<dbReference type="PANTHER" id="PTHR23538">
    <property type="entry name" value="44.5 KD BACTERIOCHLOROPHYLL SYNTHASE SUBUNIT"/>
    <property type="match status" value="1"/>
</dbReference>
<evidence type="ECO:0000256" key="2">
    <source>
        <dbReference type="ARBA" id="ARBA00008412"/>
    </source>
</evidence>
<name>A0A2T7UIL4_9BURK</name>
<feature type="transmembrane region" description="Helical" evidence="6">
    <location>
        <begin position="142"/>
        <end position="162"/>
    </location>
</feature>
<dbReference type="InterPro" id="IPR004896">
    <property type="entry name" value="PucC-rel"/>
</dbReference>
<sequence>MNKTKTRSSWANSLASLGPRFLPFADAASDDLPLSRLLRLSLFQISVGMAMVMLVGTLNRVMIVELQVPATLVSLMVALPLLVAPFRALIGFRSDNHRSQLGWRRVPYIWMGSLLQFGGFSIMPFALLVLAGAGQSSQAPAWVGLVGAAGAFVLVGIGMHTVQTAGLALATDLAPPESQPKVVGLMYVMQLVGMIGSALMLGHLLRDYSPGQLIRVVQAVAVMTLVLNVVALWKQEPRSRMRKPGTPIEHTFSQAWQLFCQGPNTVRRLLAVGLGTMAFTMEDVLLEPYGGEILGLSVSTTTLLTANLALGGLIGFAWASRVLGRGGDAYRMASWGAWVGVPAFAAVIASGPLAWAPLFAFGIFLIGLGGGMFAHGTLTATMQMAPPEQTGLAMGAWGAVQATAAGVGMALGGLVRDGVALGSSSVMGYSVVYGFEILLLALTLWAMAPLLRPARGAVRPPLKSA</sequence>
<evidence type="ECO:0000256" key="5">
    <source>
        <dbReference type="ARBA" id="ARBA00023136"/>
    </source>
</evidence>
<dbReference type="Pfam" id="PF03209">
    <property type="entry name" value="PUCC"/>
    <property type="match status" value="1"/>
</dbReference>
<feature type="transmembrane region" description="Helical" evidence="6">
    <location>
        <begin position="355"/>
        <end position="378"/>
    </location>
</feature>
<organism evidence="7 8">
    <name type="scientific">Limnohabitans planktonicus II-D5</name>
    <dbReference type="NCBI Taxonomy" id="1293045"/>
    <lineage>
        <taxon>Bacteria</taxon>
        <taxon>Pseudomonadati</taxon>
        <taxon>Pseudomonadota</taxon>
        <taxon>Betaproteobacteria</taxon>
        <taxon>Burkholderiales</taxon>
        <taxon>Comamonadaceae</taxon>
        <taxon>Limnohabitans</taxon>
    </lineage>
</organism>
<dbReference type="EMBL" id="LFYT02000001">
    <property type="protein sequence ID" value="PVE44519.1"/>
    <property type="molecule type" value="Genomic_DNA"/>
</dbReference>
<dbReference type="STRING" id="1293045.H663_00850"/>
<proteinExistence type="inferred from homology"/>
<comment type="caution">
    <text evidence="7">The sequence shown here is derived from an EMBL/GenBank/DDBJ whole genome shotgun (WGS) entry which is preliminary data.</text>
</comment>
<dbReference type="OrthoDB" id="8558818at2"/>
<keyword evidence="5 6" id="KW-0472">Membrane</keyword>
<dbReference type="GO" id="GO:0016020">
    <property type="term" value="C:membrane"/>
    <property type="evidence" value="ECO:0007669"/>
    <property type="project" value="UniProtKB-SubCell"/>
</dbReference>
<dbReference type="InterPro" id="IPR036259">
    <property type="entry name" value="MFS_trans_sf"/>
</dbReference>
<evidence type="ECO:0000256" key="3">
    <source>
        <dbReference type="ARBA" id="ARBA00022692"/>
    </source>
</evidence>
<dbReference type="PANTHER" id="PTHR23538:SF1">
    <property type="entry name" value="44.5 KD BACTERIOCHLOROPHYLL SYNTHASE SUBUNIT"/>
    <property type="match status" value="1"/>
</dbReference>
<comment type="subcellular location">
    <subcellularLocation>
        <location evidence="1">Membrane</location>
        <topology evidence="1">Multi-pass membrane protein</topology>
    </subcellularLocation>
</comment>
<evidence type="ECO:0000256" key="6">
    <source>
        <dbReference type="SAM" id="Phobius"/>
    </source>
</evidence>
<feature type="transmembrane region" description="Helical" evidence="6">
    <location>
        <begin position="37"/>
        <end position="58"/>
    </location>
</feature>
<accession>A0A2T7UIL4</accession>
<evidence type="ECO:0000313" key="7">
    <source>
        <dbReference type="EMBL" id="PVE44519.1"/>
    </source>
</evidence>
<dbReference type="CDD" id="cd06176">
    <property type="entry name" value="MFS_BCD_PucC-like"/>
    <property type="match status" value="1"/>
</dbReference>
<reference evidence="7" key="1">
    <citation type="submission" date="2017-04" db="EMBL/GenBank/DDBJ databases">
        <title>Unexpected and diverse lifestyles within the genus Limnohabitans.</title>
        <authorList>
            <person name="Kasalicky V."/>
            <person name="Mehrshad M."/>
            <person name="Andrei S.-A."/>
            <person name="Salcher M."/>
            <person name="Kratochvilova H."/>
            <person name="Simek K."/>
            <person name="Ghai R."/>
        </authorList>
    </citation>
    <scope>NUCLEOTIDE SEQUENCE [LARGE SCALE GENOMIC DNA]</scope>
    <source>
        <strain evidence="7">II-D5</strain>
    </source>
</reference>
<evidence type="ECO:0000256" key="4">
    <source>
        <dbReference type="ARBA" id="ARBA00022989"/>
    </source>
</evidence>
<evidence type="ECO:0000313" key="8">
    <source>
        <dbReference type="Proteomes" id="UP000037507"/>
    </source>
</evidence>
<feature type="transmembrane region" description="Helical" evidence="6">
    <location>
        <begin position="330"/>
        <end position="349"/>
    </location>
</feature>
<feature type="transmembrane region" description="Helical" evidence="6">
    <location>
        <begin position="390"/>
        <end position="411"/>
    </location>
</feature>
<dbReference type="RefSeq" id="WP_053168872.1">
    <property type="nucleotide sequence ID" value="NZ_LFYT02000001.1"/>
</dbReference>
<feature type="transmembrane region" description="Helical" evidence="6">
    <location>
        <begin position="182"/>
        <end position="201"/>
    </location>
</feature>
<keyword evidence="8" id="KW-1185">Reference proteome</keyword>
<feature type="transmembrane region" description="Helical" evidence="6">
    <location>
        <begin position="213"/>
        <end position="233"/>
    </location>
</feature>
<dbReference type="InterPro" id="IPR026036">
    <property type="entry name" value="PucC"/>
</dbReference>